<dbReference type="NCBIfam" id="NF008528">
    <property type="entry name" value="PRK11463.1-2"/>
    <property type="match status" value="1"/>
</dbReference>
<dbReference type="Proteomes" id="UP000018680">
    <property type="component" value="Chromosome"/>
</dbReference>
<keyword evidence="3" id="KW-1185">Reference proteome</keyword>
<organism evidence="2 3">
    <name type="scientific">Salinispira pacifica</name>
    <dbReference type="NCBI Taxonomy" id="1307761"/>
    <lineage>
        <taxon>Bacteria</taxon>
        <taxon>Pseudomonadati</taxon>
        <taxon>Spirochaetota</taxon>
        <taxon>Spirochaetia</taxon>
        <taxon>Spirochaetales</taxon>
        <taxon>Spirochaetaceae</taxon>
        <taxon>Salinispira</taxon>
    </lineage>
</organism>
<gene>
    <name evidence="2" type="ORF">L21SP2_0059</name>
</gene>
<evidence type="ECO:0000256" key="1">
    <source>
        <dbReference type="SAM" id="Phobius"/>
    </source>
</evidence>
<dbReference type="RefSeq" id="WP_024266438.1">
    <property type="nucleotide sequence ID" value="NC_023035.1"/>
</dbReference>
<dbReference type="GO" id="GO:0016020">
    <property type="term" value="C:membrane"/>
    <property type="evidence" value="ECO:0007669"/>
    <property type="project" value="InterPro"/>
</dbReference>
<dbReference type="STRING" id="1307761.L21SP2_0059"/>
<name>V5WD52_9SPIO</name>
<keyword evidence="1" id="KW-0812">Transmembrane</keyword>
<protein>
    <recommendedName>
        <fullName evidence="4">FxsA protein</fullName>
    </recommendedName>
</protein>
<dbReference type="EMBL" id="CP006939">
    <property type="protein sequence ID" value="AHC13505.1"/>
    <property type="molecule type" value="Genomic_DNA"/>
</dbReference>
<keyword evidence="1" id="KW-0472">Membrane</keyword>
<proteinExistence type="predicted"/>
<accession>V5WD52</accession>
<evidence type="ECO:0000313" key="3">
    <source>
        <dbReference type="Proteomes" id="UP000018680"/>
    </source>
</evidence>
<feature type="transmembrane region" description="Helical" evidence="1">
    <location>
        <begin position="51"/>
        <end position="70"/>
    </location>
</feature>
<dbReference type="KEGG" id="slr:L21SP2_0059"/>
<feature type="transmembrane region" description="Helical" evidence="1">
    <location>
        <begin position="20"/>
        <end position="39"/>
    </location>
</feature>
<evidence type="ECO:0008006" key="4">
    <source>
        <dbReference type="Google" id="ProtNLM"/>
    </source>
</evidence>
<feature type="transmembrane region" description="Helical" evidence="1">
    <location>
        <begin position="90"/>
        <end position="119"/>
    </location>
</feature>
<evidence type="ECO:0000313" key="2">
    <source>
        <dbReference type="EMBL" id="AHC13505.1"/>
    </source>
</evidence>
<sequence>MKPLFSFLYGTLEFKGLSSFINRLMLLGLMFLVDGYTLLQCASVMGGVSSLTLTVSAALLGALIGGSSYHRYSIKLRSKISAGIYPRREFIHISALLPGLVLMALPGLGSSCIGFLLYIPPFRTAAGKIIYRRWESGFQDLYSFQRASED</sequence>
<keyword evidence="1" id="KW-1133">Transmembrane helix</keyword>
<reference evidence="2 3" key="1">
    <citation type="journal article" date="2015" name="Stand. Genomic Sci.">
        <title>Complete genome sequence and description of Salinispira pacifica gen. nov., sp. nov., a novel spirochaete isolated form a hypersaline microbial mat.</title>
        <authorList>
            <person name="Ben Hania W."/>
            <person name="Joseph M."/>
            <person name="Schumann P."/>
            <person name="Bunk B."/>
            <person name="Fiebig A."/>
            <person name="Sproer C."/>
            <person name="Klenk H.P."/>
            <person name="Fardeau M.L."/>
            <person name="Spring S."/>
        </authorList>
    </citation>
    <scope>NUCLEOTIDE SEQUENCE [LARGE SCALE GENOMIC DNA]</scope>
    <source>
        <strain evidence="2 3">L21-RPul-D2</strain>
    </source>
</reference>
<dbReference type="AlphaFoldDB" id="V5WD52"/>
<dbReference type="HOGENOM" id="CLU_1739233_0_0_12"/>
<dbReference type="OrthoDB" id="9792788at2"/>
<dbReference type="Pfam" id="PF04186">
    <property type="entry name" value="FxsA"/>
    <property type="match status" value="1"/>
</dbReference>
<dbReference type="InterPro" id="IPR007313">
    <property type="entry name" value="FxsA"/>
</dbReference>